<dbReference type="PANTHER" id="PTHR15425">
    <property type="entry name" value="CD160 ANTIGEN"/>
    <property type="match status" value="1"/>
</dbReference>
<dbReference type="GO" id="GO:0004888">
    <property type="term" value="F:transmembrane signaling receptor activity"/>
    <property type="evidence" value="ECO:0007669"/>
    <property type="project" value="InterPro"/>
</dbReference>
<feature type="domain" description="Ig-like" evidence="1">
    <location>
        <begin position="15"/>
        <end position="133"/>
    </location>
</feature>
<dbReference type="RefSeq" id="XP_017686264.1">
    <property type="nucleotide sequence ID" value="XM_017830775.1"/>
</dbReference>
<dbReference type="OrthoDB" id="9050139at2759"/>
<sequence>MTLIPGFLARAGGSPVLVFQMAALAMLVSEHSMLEIIYAPTTEYLEEGKTLNLNCLIRHQQNESSQIEAHWYKRADKQNETGFGEEVESLHLSQNSDPRAKVTSSLLLQIQKVNQSDSGRYQCRAKVKNTVLTAVGHFIRVNITDVNIVNSTERTEFDPEENKALKVDSGLEKMWAVVTISWIIVCVKGLIL</sequence>
<evidence type="ECO:0000259" key="1">
    <source>
        <dbReference type="PROSITE" id="PS50835"/>
    </source>
</evidence>
<dbReference type="SMART" id="SM00409">
    <property type="entry name" value="IG"/>
    <property type="match status" value="1"/>
</dbReference>
<dbReference type="CTD" id="11126"/>
<dbReference type="GeneID" id="108505098"/>
<evidence type="ECO:0000313" key="2">
    <source>
        <dbReference type="Proteomes" id="UP000504624"/>
    </source>
</evidence>
<accession>A0A6J0IJV2</accession>
<dbReference type="SUPFAM" id="SSF48726">
    <property type="entry name" value="Immunoglobulin"/>
    <property type="match status" value="1"/>
</dbReference>
<name>A0A6J0IJV2_9PASS</name>
<dbReference type="InterPro" id="IPR007110">
    <property type="entry name" value="Ig-like_dom"/>
</dbReference>
<dbReference type="GO" id="GO:0005886">
    <property type="term" value="C:plasma membrane"/>
    <property type="evidence" value="ECO:0007669"/>
    <property type="project" value="TreeGrafter"/>
</dbReference>
<dbReference type="Proteomes" id="UP000504624">
    <property type="component" value="Unplaced"/>
</dbReference>
<organism evidence="2 3">
    <name type="scientific">Lepidothrix coronata</name>
    <name type="common">blue-crowned manakin</name>
    <dbReference type="NCBI Taxonomy" id="321398"/>
    <lineage>
        <taxon>Eukaryota</taxon>
        <taxon>Metazoa</taxon>
        <taxon>Chordata</taxon>
        <taxon>Craniata</taxon>
        <taxon>Vertebrata</taxon>
        <taxon>Euteleostomi</taxon>
        <taxon>Archelosauria</taxon>
        <taxon>Archosauria</taxon>
        <taxon>Dinosauria</taxon>
        <taxon>Saurischia</taxon>
        <taxon>Theropoda</taxon>
        <taxon>Coelurosauria</taxon>
        <taxon>Aves</taxon>
        <taxon>Neognathae</taxon>
        <taxon>Neoaves</taxon>
        <taxon>Telluraves</taxon>
        <taxon>Australaves</taxon>
        <taxon>Passeriformes</taxon>
        <taxon>Pipridae</taxon>
        <taxon>Lepidothrix</taxon>
    </lineage>
</organism>
<dbReference type="Pfam" id="PF13927">
    <property type="entry name" value="Ig_3"/>
    <property type="match status" value="1"/>
</dbReference>
<gene>
    <name evidence="3" type="primary">CD160</name>
</gene>
<proteinExistence type="predicted"/>
<dbReference type="PANTHER" id="PTHR15425:SF0">
    <property type="entry name" value="CD160 ANTIGEN"/>
    <property type="match status" value="1"/>
</dbReference>
<protein>
    <submittedName>
        <fullName evidence="3">CD160 antigen</fullName>
    </submittedName>
</protein>
<dbReference type="PROSITE" id="PS50835">
    <property type="entry name" value="IG_LIKE"/>
    <property type="match status" value="1"/>
</dbReference>
<dbReference type="Gene3D" id="2.60.40.10">
    <property type="entry name" value="Immunoglobulins"/>
    <property type="match status" value="1"/>
</dbReference>
<dbReference type="InterPro" id="IPR042385">
    <property type="entry name" value="CD160"/>
</dbReference>
<keyword evidence="2" id="KW-1185">Reference proteome</keyword>
<dbReference type="InterPro" id="IPR036179">
    <property type="entry name" value="Ig-like_dom_sf"/>
</dbReference>
<dbReference type="InterPro" id="IPR013783">
    <property type="entry name" value="Ig-like_fold"/>
</dbReference>
<dbReference type="GO" id="GO:0002819">
    <property type="term" value="P:regulation of adaptive immune response"/>
    <property type="evidence" value="ECO:0007669"/>
    <property type="project" value="InterPro"/>
</dbReference>
<dbReference type="InterPro" id="IPR003599">
    <property type="entry name" value="Ig_sub"/>
</dbReference>
<evidence type="ECO:0000313" key="3">
    <source>
        <dbReference type="RefSeq" id="XP_017686264.1"/>
    </source>
</evidence>
<dbReference type="AlphaFoldDB" id="A0A6J0IJV2"/>
<reference evidence="3" key="1">
    <citation type="submission" date="2025-08" db="UniProtKB">
        <authorList>
            <consortium name="RefSeq"/>
        </authorList>
    </citation>
    <scope>IDENTIFICATION</scope>
</reference>